<protein>
    <submittedName>
        <fullName evidence="2">Uncharacterized protein</fullName>
    </submittedName>
</protein>
<sequence>MLLLTVVLLLPWLPSFLAQDFSIPQQWTNTSSVVPRNDSIQRAQGVLDSLVGYYQSDTGDVKDLFNVQNANLFSAIAIHDLVSASSTNRVDLTNRFSKKMAKLNPIVNAVG</sequence>
<accession>A0AAW0G765</accession>
<feature type="chain" id="PRO_5043586790" evidence="1">
    <location>
        <begin position="19"/>
        <end position="111"/>
    </location>
</feature>
<feature type="signal peptide" evidence="1">
    <location>
        <begin position="1"/>
        <end position="18"/>
    </location>
</feature>
<evidence type="ECO:0000313" key="3">
    <source>
        <dbReference type="Proteomes" id="UP001385951"/>
    </source>
</evidence>
<keyword evidence="1" id="KW-0732">Signal</keyword>
<evidence type="ECO:0000313" key="2">
    <source>
        <dbReference type="EMBL" id="KAK7688586.1"/>
    </source>
</evidence>
<comment type="caution">
    <text evidence="2">The sequence shown here is derived from an EMBL/GenBank/DDBJ whole genome shotgun (WGS) entry which is preliminary data.</text>
</comment>
<reference evidence="2 3" key="1">
    <citation type="submission" date="2022-09" db="EMBL/GenBank/DDBJ databases">
        <authorList>
            <person name="Palmer J.M."/>
        </authorList>
    </citation>
    <scope>NUCLEOTIDE SEQUENCE [LARGE SCALE GENOMIC DNA]</scope>
    <source>
        <strain evidence="2 3">DSM 7382</strain>
    </source>
</reference>
<organism evidence="2 3">
    <name type="scientific">Cerrena zonata</name>
    <dbReference type="NCBI Taxonomy" id="2478898"/>
    <lineage>
        <taxon>Eukaryota</taxon>
        <taxon>Fungi</taxon>
        <taxon>Dikarya</taxon>
        <taxon>Basidiomycota</taxon>
        <taxon>Agaricomycotina</taxon>
        <taxon>Agaricomycetes</taxon>
        <taxon>Polyporales</taxon>
        <taxon>Cerrenaceae</taxon>
        <taxon>Cerrena</taxon>
    </lineage>
</organism>
<evidence type="ECO:0000256" key="1">
    <source>
        <dbReference type="SAM" id="SignalP"/>
    </source>
</evidence>
<dbReference type="Proteomes" id="UP001385951">
    <property type="component" value="Unassembled WGS sequence"/>
</dbReference>
<dbReference type="AlphaFoldDB" id="A0AAW0G765"/>
<proteinExistence type="predicted"/>
<gene>
    <name evidence="2" type="ORF">QCA50_008124</name>
</gene>
<name>A0AAW0G765_9APHY</name>
<dbReference type="EMBL" id="JASBNA010000010">
    <property type="protein sequence ID" value="KAK7688586.1"/>
    <property type="molecule type" value="Genomic_DNA"/>
</dbReference>
<keyword evidence="3" id="KW-1185">Reference proteome</keyword>